<organism evidence="1 2">
    <name type="scientific">Candidatus Brocadia sinica JPN1</name>
    <dbReference type="NCBI Taxonomy" id="1197129"/>
    <lineage>
        <taxon>Bacteria</taxon>
        <taxon>Pseudomonadati</taxon>
        <taxon>Planctomycetota</taxon>
        <taxon>Candidatus Brocadiia</taxon>
        <taxon>Candidatus Brocadiales</taxon>
        <taxon>Candidatus Brocadiaceae</taxon>
        <taxon>Candidatus Brocadia</taxon>
    </lineage>
</organism>
<evidence type="ECO:0000313" key="1">
    <source>
        <dbReference type="EMBL" id="GAN32367.1"/>
    </source>
</evidence>
<protein>
    <submittedName>
        <fullName evidence="1">Uncharacterized protein</fullName>
    </submittedName>
</protein>
<accession>A0ABQ0JUG1</accession>
<dbReference type="CDD" id="cd00298">
    <property type="entry name" value="ACD_sHsps_p23-like"/>
    <property type="match status" value="1"/>
</dbReference>
<gene>
    <name evidence="1" type="ORF">BROSI_A0879</name>
</gene>
<dbReference type="EMBL" id="BAFN01000001">
    <property type="protein sequence ID" value="GAN32367.1"/>
    <property type="molecule type" value="Genomic_DNA"/>
</dbReference>
<evidence type="ECO:0000313" key="2">
    <source>
        <dbReference type="Proteomes" id="UP000032309"/>
    </source>
</evidence>
<reference evidence="2" key="1">
    <citation type="journal article" date="2015" name="Genome Announc.">
        <title>Draft Genome Sequence of an Anaerobic Ammonium-Oxidizing Bacterium, "Candidatus Brocadia sinica".</title>
        <authorList>
            <person name="Oshiki M."/>
            <person name="Shinyako-Hata K."/>
            <person name="Satoh H."/>
            <person name="Okabe S."/>
        </authorList>
    </citation>
    <scope>NUCLEOTIDE SEQUENCE [LARGE SCALE GENOMIC DNA]</scope>
    <source>
        <strain evidence="2">JPN1</strain>
    </source>
</reference>
<dbReference type="Proteomes" id="UP000032309">
    <property type="component" value="Unassembled WGS sequence"/>
</dbReference>
<comment type="caution">
    <text evidence="1">The sequence shown here is derived from an EMBL/GenBank/DDBJ whole genome shotgun (WGS) entry which is preliminary data.</text>
</comment>
<proteinExistence type="predicted"/>
<name>A0ABQ0JUG1_9BACT</name>
<sequence>MATTKFKLSFETEKPDIDLPLFQQSLPSSFQVYEEDGNVFVNIETPVDEDDNAKYLIDRELDRHFFLTCVKIRAEIIKKRFCCGLEMRYRIHGELPKDIKPQKWNYELPLQLRLWSMAVDLQNEFRLQILYYFHIIELAYPDNSSYPEYTDNTIPPHPLTECKFLRHLIAHAGDVSTKQLKLYCKYLNIPEKMYNVTDPKYQSILLGKIKLLEDQAKKAIAINL</sequence>
<dbReference type="RefSeq" id="WP_052562503.1">
    <property type="nucleotide sequence ID" value="NZ_BAFN01000001.1"/>
</dbReference>
<keyword evidence="2" id="KW-1185">Reference proteome</keyword>